<dbReference type="PANTHER" id="PTHR31885:SF6">
    <property type="entry name" value="GH04784P"/>
    <property type="match status" value="1"/>
</dbReference>
<reference evidence="9" key="1">
    <citation type="submission" date="2016-12" db="EMBL/GenBank/DDBJ databases">
        <authorList>
            <person name="Gaudriault S."/>
        </authorList>
    </citation>
    <scope>NUCLEOTIDE SEQUENCE [LARGE SCALE GENOMIC DNA]</scope>
    <source>
        <strain evidence="9">HGB1681 (deposited as PTA-6826 in the American Type Culture Collection)</strain>
    </source>
</reference>
<dbReference type="Pfam" id="PF07947">
    <property type="entry name" value="YhhN"/>
    <property type="match status" value="1"/>
</dbReference>
<evidence type="ECO:0000256" key="2">
    <source>
        <dbReference type="ARBA" id="ARBA00007375"/>
    </source>
</evidence>
<proteinExistence type="inferred from homology"/>
<keyword evidence="3 6" id="KW-0812">Transmembrane</keyword>
<feature type="transmembrane region" description="Helical" evidence="6">
    <location>
        <begin position="205"/>
        <end position="225"/>
    </location>
</feature>
<organism evidence="8 9">
    <name type="scientific">Xenorhabdus innexi</name>
    <dbReference type="NCBI Taxonomy" id="290109"/>
    <lineage>
        <taxon>Bacteria</taxon>
        <taxon>Pseudomonadati</taxon>
        <taxon>Pseudomonadota</taxon>
        <taxon>Gammaproteobacteria</taxon>
        <taxon>Enterobacterales</taxon>
        <taxon>Morganellaceae</taxon>
        <taxon>Xenorhabdus</taxon>
    </lineage>
</organism>
<keyword evidence="10" id="KW-1185">Reference proteome</keyword>
<dbReference type="AlphaFoldDB" id="A0A1N6MXJ1"/>
<feature type="transmembrane region" description="Helical" evidence="6">
    <location>
        <begin position="135"/>
        <end position="160"/>
    </location>
</feature>
<evidence type="ECO:0000256" key="1">
    <source>
        <dbReference type="ARBA" id="ARBA00004141"/>
    </source>
</evidence>
<feature type="transmembrane region" description="Helical" evidence="6">
    <location>
        <begin position="237"/>
        <end position="257"/>
    </location>
</feature>
<keyword evidence="5 6" id="KW-0472">Membrane</keyword>
<comment type="subcellular location">
    <subcellularLocation>
        <location evidence="1">Membrane</location>
        <topology evidence="1">Multi-pass membrane protein</topology>
    </subcellularLocation>
</comment>
<name>A0A1N6MXJ1_9GAMM</name>
<evidence type="ECO:0000313" key="7">
    <source>
        <dbReference type="EMBL" id="PHM33239.1"/>
    </source>
</evidence>
<evidence type="ECO:0000256" key="6">
    <source>
        <dbReference type="SAM" id="Phobius"/>
    </source>
</evidence>
<dbReference type="GO" id="GO:0016787">
    <property type="term" value="F:hydrolase activity"/>
    <property type="evidence" value="ECO:0007669"/>
    <property type="project" value="TreeGrafter"/>
</dbReference>
<reference evidence="7 10" key="3">
    <citation type="journal article" date="2017" name="Nat. Microbiol.">
        <title>Natural product diversity associated with the nematode symbionts Photorhabdus and Xenorhabdus.</title>
        <authorList>
            <person name="Tobias N.J."/>
            <person name="Wolff H."/>
            <person name="Djahanschiri B."/>
            <person name="Grundmann F."/>
            <person name="Kronenwerth M."/>
            <person name="Shi Y.M."/>
            <person name="Simonyi S."/>
            <person name="Grun P."/>
            <person name="Shapiro-Ilan D."/>
            <person name="Pidot S.J."/>
            <person name="Stinear T.P."/>
            <person name="Ebersberger I."/>
            <person name="Bode H.B."/>
        </authorList>
    </citation>
    <scope>NUCLEOTIDE SEQUENCE [LARGE SCALE GENOMIC DNA]</scope>
    <source>
        <strain evidence="7 10">DSM 16336</strain>
    </source>
</reference>
<feature type="transmembrane region" description="Helical" evidence="6">
    <location>
        <begin position="73"/>
        <end position="89"/>
    </location>
</feature>
<comment type="similarity">
    <text evidence="2">Belongs to the TMEM86 family.</text>
</comment>
<feature type="transmembrane region" description="Helical" evidence="6">
    <location>
        <begin position="18"/>
        <end position="37"/>
    </location>
</feature>
<sequence length="261" mass="29249">MSSNNCTLQHGFNNRIRLLYTLLSVSAIVGTLLSTSVNPSWIWLYYLTKPTATALLVFWVLRVREPVSIRYRNAIAVGLAFAVGGDFFLMLPQDWFLTGLFCFLLTHCAYIYALYCDSVSISEIKNNRPNSKLIVVRTALIIFSVFILFIVIALLIFMGLLNNLPDSVKIPVAIYAMILAFMTGLSVNRAIIYPSRNPTPPAQHAANMAAFGGIFFAISDSMLSYGRFYFATPLSPLLVLSTYYIAQWYFASSVSIARREQ</sequence>
<dbReference type="InterPro" id="IPR012506">
    <property type="entry name" value="TMEM86B-like"/>
</dbReference>
<dbReference type="Proteomes" id="UP000224871">
    <property type="component" value="Unassembled WGS sequence"/>
</dbReference>
<reference evidence="8" key="2">
    <citation type="submission" date="2016-12" db="EMBL/GenBank/DDBJ databases">
        <authorList>
            <person name="Song W.-J."/>
            <person name="Kurnit D.M."/>
        </authorList>
    </citation>
    <scope>NUCLEOTIDE SEQUENCE [LARGE SCALE GENOMIC DNA]</scope>
    <source>
        <strain evidence="8">HGB1681</strain>
    </source>
</reference>
<evidence type="ECO:0000313" key="8">
    <source>
        <dbReference type="EMBL" id="SIP73595.1"/>
    </source>
</evidence>
<dbReference type="EMBL" id="FTLG01000182">
    <property type="protein sequence ID" value="SIP73595.1"/>
    <property type="molecule type" value="Genomic_DNA"/>
</dbReference>
<dbReference type="PANTHER" id="PTHR31885">
    <property type="entry name" value="GH04784P"/>
    <property type="match status" value="1"/>
</dbReference>
<keyword evidence="4 6" id="KW-1133">Transmembrane helix</keyword>
<feature type="transmembrane region" description="Helical" evidence="6">
    <location>
        <begin position="172"/>
        <end position="193"/>
    </location>
</feature>
<dbReference type="EMBL" id="NIBU01000033">
    <property type="protein sequence ID" value="PHM33239.1"/>
    <property type="molecule type" value="Genomic_DNA"/>
</dbReference>
<accession>A0A1N6MXJ1</accession>
<dbReference type="RefSeq" id="WP_086953102.1">
    <property type="nucleotide sequence ID" value="NZ_CAWNQC010000230.1"/>
</dbReference>
<evidence type="ECO:0000256" key="5">
    <source>
        <dbReference type="ARBA" id="ARBA00023136"/>
    </source>
</evidence>
<dbReference type="OrthoDB" id="5592477at2"/>
<protein>
    <submittedName>
        <fullName evidence="8">YhhN family protein</fullName>
    </submittedName>
</protein>
<evidence type="ECO:0000313" key="9">
    <source>
        <dbReference type="Proteomes" id="UP000196435"/>
    </source>
</evidence>
<feature type="transmembrane region" description="Helical" evidence="6">
    <location>
        <begin position="43"/>
        <end position="61"/>
    </location>
</feature>
<gene>
    <name evidence="7" type="ORF">Xinn_02651</name>
    <name evidence="8" type="ORF">XIS1_400004</name>
</gene>
<evidence type="ECO:0000256" key="4">
    <source>
        <dbReference type="ARBA" id="ARBA00022989"/>
    </source>
</evidence>
<evidence type="ECO:0000313" key="10">
    <source>
        <dbReference type="Proteomes" id="UP000224871"/>
    </source>
</evidence>
<dbReference type="GO" id="GO:0016020">
    <property type="term" value="C:membrane"/>
    <property type="evidence" value="ECO:0007669"/>
    <property type="project" value="UniProtKB-SubCell"/>
</dbReference>
<evidence type="ECO:0000256" key="3">
    <source>
        <dbReference type="ARBA" id="ARBA00022692"/>
    </source>
</evidence>
<dbReference type="Proteomes" id="UP000196435">
    <property type="component" value="Unassembled WGS sequence"/>
</dbReference>
<feature type="transmembrane region" description="Helical" evidence="6">
    <location>
        <begin position="95"/>
        <end position="115"/>
    </location>
</feature>